<keyword evidence="3" id="KW-1185">Reference proteome</keyword>
<dbReference type="Gene3D" id="3.10.450.50">
    <property type="match status" value="1"/>
</dbReference>
<evidence type="ECO:0000313" key="3">
    <source>
        <dbReference type="Proteomes" id="UP000602004"/>
    </source>
</evidence>
<proteinExistence type="predicted"/>
<organism evidence="2 3">
    <name type="scientific">Paraburkholderia caffeinilytica</name>
    <dbReference type="NCBI Taxonomy" id="1761016"/>
    <lineage>
        <taxon>Bacteria</taxon>
        <taxon>Pseudomonadati</taxon>
        <taxon>Pseudomonadota</taxon>
        <taxon>Betaproteobacteria</taxon>
        <taxon>Burkholderiales</taxon>
        <taxon>Burkholderiaceae</taxon>
        <taxon>Paraburkholderia</taxon>
    </lineage>
</organism>
<dbReference type="RefSeq" id="WP_115782677.1">
    <property type="nucleotide sequence ID" value="NZ_BMHL01000002.1"/>
</dbReference>
<feature type="domain" description="DUF4440" evidence="1">
    <location>
        <begin position="13"/>
        <end position="119"/>
    </location>
</feature>
<dbReference type="InterPro" id="IPR032710">
    <property type="entry name" value="NTF2-like_dom_sf"/>
</dbReference>
<evidence type="ECO:0000313" key="2">
    <source>
        <dbReference type="EMBL" id="GGC29688.1"/>
    </source>
</evidence>
<reference evidence="3" key="1">
    <citation type="journal article" date="2019" name="Int. J. Syst. Evol. Microbiol.">
        <title>The Global Catalogue of Microorganisms (GCM) 10K type strain sequencing project: providing services to taxonomists for standard genome sequencing and annotation.</title>
        <authorList>
            <consortium name="The Broad Institute Genomics Platform"/>
            <consortium name="The Broad Institute Genome Sequencing Center for Infectious Disease"/>
            <person name="Wu L."/>
            <person name="Ma J."/>
        </authorList>
    </citation>
    <scope>NUCLEOTIDE SEQUENCE [LARGE SCALE GENOMIC DNA]</scope>
    <source>
        <strain evidence="3">CGMCC 1.15103</strain>
    </source>
</reference>
<name>A0ABQ1LTA1_9BURK</name>
<dbReference type="InterPro" id="IPR027843">
    <property type="entry name" value="DUF4440"/>
</dbReference>
<evidence type="ECO:0000259" key="1">
    <source>
        <dbReference type="Pfam" id="PF14534"/>
    </source>
</evidence>
<dbReference type="EMBL" id="BMHL01000002">
    <property type="protein sequence ID" value="GGC29688.1"/>
    <property type="molecule type" value="Genomic_DNA"/>
</dbReference>
<dbReference type="Proteomes" id="UP000602004">
    <property type="component" value="Unassembled WGS sequence"/>
</dbReference>
<dbReference type="Pfam" id="PF14534">
    <property type="entry name" value="DUF4440"/>
    <property type="match status" value="1"/>
</dbReference>
<accession>A0ABQ1LTA1</accession>
<protein>
    <recommendedName>
        <fullName evidence="1">DUF4440 domain-containing protein</fullName>
    </recommendedName>
</protein>
<dbReference type="SUPFAM" id="SSF54427">
    <property type="entry name" value="NTF2-like"/>
    <property type="match status" value="1"/>
</dbReference>
<gene>
    <name evidence="2" type="ORF">GCM10011400_15350</name>
</gene>
<comment type="caution">
    <text evidence="2">The sequence shown here is derived from an EMBL/GenBank/DDBJ whole genome shotgun (WGS) entry which is preliminary data.</text>
</comment>
<sequence length="134" mass="15014">MKLATLPRHAVIERDSQRASLLASGELSALESLLDDDLVYVHSTGLVHGKAELIRFFAETLEVLHVQTSINSFTDGGDIAYIGLFQRMRARLRVDATREVSACTYVGEVWRQRSGDWRLLHFQSTLVGDESAPR</sequence>